<dbReference type="Proteomes" id="UP001596514">
    <property type="component" value="Unassembled WGS sequence"/>
</dbReference>
<organism evidence="1 2">
    <name type="scientific">Streptosporangium amethystogenes subsp. fukuiense</name>
    <dbReference type="NCBI Taxonomy" id="698418"/>
    <lineage>
        <taxon>Bacteria</taxon>
        <taxon>Bacillati</taxon>
        <taxon>Actinomycetota</taxon>
        <taxon>Actinomycetes</taxon>
        <taxon>Streptosporangiales</taxon>
        <taxon>Streptosporangiaceae</taxon>
        <taxon>Streptosporangium</taxon>
    </lineage>
</organism>
<accession>A0ABW2SZZ9</accession>
<proteinExistence type="predicted"/>
<evidence type="ECO:0000313" key="1">
    <source>
        <dbReference type="EMBL" id="MFC7601618.1"/>
    </source>
</evidence>
<gene>
    <name evidence="1" type="ORF">ACFQVD_16115</name>
</gene>
<name>A0ABW2SZZ9_9ACTN</name>
<comment type="caution">
    <text evidence="1">The sequence shown here is derived from an EMBL/GenBank/DDBJ whole genome shotgun (WGS) entry which is preliminary data.</text>
</comment>
<dbReference type="RefSeq" id="WP_343968879.1">
    <property type="nucleotide sequence ID" value="NZ_BAAAGK010000067.1"/>
</dbReference>
<evidence type="ECO:0000313" key="2">
    <source>
        <dbReference type="Proteomes" id="UP001596514"/>
    </source>
</evidence>
<keyword evidence="2" id="KW-1185">Reference proteome</keyword>
<sequence>MTRSMTRLTTAGLAVIADNDSLLPDRDKRDTSYGYITCSDTSTP</sequence>
<dbReference type="EMBL" id="JBHTEE010000001">
    <property type="protein sequence ID" value="MFC7601618.1"/>
    <property type="molecule type" value="Genomic_DNA"/>
</dbReference>
<reference evidence="2" key="1">
    <citation type="journal article" date="2019" name="Int. J. Syst. Evol. Microbiol.">
        <title>The Global Catalogue of Microorganisms (GCM) 10K type strain sequencing project: providing services to taxonomists for standard genome sequencing and annotation.</title>
        <authorList>
            <consortium name="The Broad Institute Genomics Platform"/>
            <consortium name="The Broad Institute Genome Sequencing Center for Infectious Disease"/>
            <person name="Wu L."/>
            <person name="Ma J."/>
        </authorList>
    </citation>
    <scope>NUCLEOTIDE SEQUENCE [LARGE SCALE GENOMIC DNA]</scope>
    <source>
        <strain evidence="2">JCM 10083</strain>
    </source>
</reference>
<protein>
    <submittedName>
        <fullName evidence="1">Uncharacterized protein</fullName>
    </submittedName>
</protein>